<evidence type="ECO:0000256" key="2">
    <source>
        <dbReference type="SAM" id="MobiDB-lite"/>
    </source>
</evidence>
<name>A0A812I655_9DINO</name>
<keyword evidence="4" id="KW-1185">Reference proteome</keyword>
<feature type="compositionally biased region" description="Pro residues" evidence="2">
    <location>
        <begin position="119"/>
        <end position="131"/>
    </location>
</feature>
<proteinExistence type="predicted"/>
<feature type="region of interest" description="Disordered" evidence="2">
    <location>
        <begin position="90"/>
        <end position="158"/>
    </location>
</feature>
<reference evidence="3" key="1">
    <citation type="submission" date="2021-02" db="EMBL/GenBank/DDBJ databases">
        <authorList>
            <person name="Dougan E. K."/>
            <person name="Rhodes N."/>
            <person name="Thang M."/>
            <person name="Chan C."/>
        </authorList>
    </citation>
    <scope>NUCLEOTIDE SEQUENCE</scope>
</reference>
<comment type="caution">
    <text evidence="3">The sequence shown here is derived from an EMBL/GenBank/DDBJ whole genome shotgun (WGS) entry which is preliminary data.</text>
</comment>
<dbReference type="Proteomes" id="UP000604046">
    <property type="component" value="Unassembled WGS sequence"/>
</dbReference>
<evidence type="ECO:0000313" key="4">
    <source>
        <dbReference type="Proteomes" id="UP000604046"/>
    </source>
</evidence>
<feature type="coiled-coil region" evidence="1">
    <location>
        <begin position="2"/>
        <end position="39"/>
    </location>
</feature>
<dbReference type="EMBL" id="CAJNDS010000191">
    <property type="protein sequence ID" value="CAE7024598.1"/>
    <property type="molecule type" value="Genomic_DNA"/>
</dbReference>
<feature type="compositionally biased region" description="Polar residues" evidence="2">
    <location>
        <begin position="45"/>
        <end position="55"/>
    </location>
</feature>
<feature type="compositionally biased region" description="Acidic residues" evidence="2">
    <location>
        <begin position="101"/>
        <end position="113"/>
    </location>
</feature>
<sequence length="185" mass="20800">MQQQVQQQMQQQQLQQQQMMQQQLQQQQLQQQLQEQMQLQLQQLKAGQTHTSTASDAVLVDTERAKQAESRLRATEAELAKANTRMNTIVGGLQKMMASLQEEEEEDEEEQEGDSTTIDPPPKGGNKPPPTDVEFVDPEPAAPSGGDPSDPVPAIPDYFDLRPCRACHQVSYNRKDLCVNSRCEP</sequence>
<gene>
    <name evidence="3" type="ORF">SNAT2548_LOCUS3091</name>
</gene>
<dbReference type="AlphaFoldDB" id="A0A812I655"/>
<feature type="region of interest" description="Disordered" evidence="2">
    <location>
        <begin position="40"/>
        <end position="62"/>
    </location>
</feature>
<accession>A0A812I655</accession>
<protein>
    <submittedName>
        <fullName evidence="3">Uncharacterized protein</fullName>
    </submittedName>
</protein>
<evidence type="ECO:0000313" key="3">
    <source>
        <dbReference type="EMBL" id="CAE7024598.1"/>
    </source>
</evidence>
<evidence type="ECO:0000256" key="1">
    <source>
        <dbReference type="SAM" id="Coils"/>
    </source>
</evidence>
<keyword evidence="1" id="KW-0175">Coiled coil</keyword>
<organism evidence="3 4">
    <name type="scientific">Symbiodinium natans</name>
    <dbReference type="NCBI Taxonomy" id="878477"/>
    <lineage>
        <taxon>Eukaryota</taxon>
        <taxon>Sar</taxon>
        <taxon>Alveolata</taxon>
        <taxon>Dinophyceae</taxon>
        <taxon>Suessiales</taxon>
        <taxon>Symbiodiniaceae</taxon>
        <taxon>Symbiodinium</taxon>
    </lineage>
</organism>